<feature type="transmembrane region" description="Helical" evidence="1">
    <location>
        <begin position="475"/>
        <end position="496"/>
    </location>
</feature>
<keyword evidence="1" id="KW-1133">Transmembrane helix</keyword>
<dbReference type="SMART" id="SM00703">
    <property type="entry name" value="NRF"/>
    <property type="match status" value="1"/>
</dbReference>
<dbReference type="InterPro" id="IPR002656">
    <property type="entry name" value="Acyl_transf_3_dom"/>
</dbReference>
<feature type="transmembrane region" description="Helical" evidence="1">
    <location>
        <begin position="347"/>
        <end position="367"/>
    </location>
</feature>
<protein>
    <recommendedName>
        <fullName evidence="3">Nose resistant-to-fluoxetine protein N-terminal domain-containing protein</fullName>
    </recommendedName>
</protein>
<dbReference type="EMBL" id="CAXIEN010000024">
    <property type="protein sequence ID" value="CAL1266604.1"/>
    <property type="molecule type" value="Genomic_DNA"/>
</dbReference>
<feature type="transmembrane region" description="Helical" evidence="1">
    <location>
        <begin position="300"/>
        <end position="317"/>
    </location>
</feature>
<name>A0AAV1Z6K5_9ARAC</name>
<feature type="transmembrane region" description="Helical" evidence="1">
    <location>
        <begin position="585"/>
        <end position="607"/>
    </location>
</feature>
<dbReference type="Pfam" id="PF20146">
    <property type="entry name" value="NRF"/>
    <property type="match status" value="1"/>
</dbReference>
<organism evidence="4 5">
    <name type="scientific">Larinioides sclopetarius</name>
    <dbReference type="NCBI Taxonomy" id="280406"/>
    <lineage>
        <taxon>Eukaryota</taxon>
        <taxon>Metazoa</taxon>
        <taxon>Ecdysozoa</taxon>
        <taxon>Arthropoda</taxon>
        <taxon>Chelicerata</taxon>
        <taxon>Arachnida</taxon>
        <taxon>Araneae</taxon>
        <taxon>Araneomorphae</taxon>
        <taxon>Entelegynae</taxon>
        <taxon>Araneoidea</taxon>
        <taxon>Araneidae</taxon>
        <taxon>Larinioides</taxon>
    </lineage>
</organism>
<dbReference type="PANTHER" id="PTHR11161">
    <property type="entry name" value="O-ACYLTRANSFERASE"/>
    <property type="match status" value="1"/>
</dbReference>
<evidence type="ECO:0000256" key="2">
    <source>
        <dbReference type="SAM" id="SignalP"/>
    </source>
</evidence>
<gene>
    <name evidence="4" type="ORF">LARSCL_LOCUS3191</name>
</gene>
<keyword evidence="5" id="KW-1185">Reference proteome</keyword>
<feature type="transmembrane region" description="Helical" evidence="1">
    <location>
        <begin position="619"/>
        <end position="642"/>
    </location>
</feature>
<feature type="signal peptide" evidence="2">
    <location>
        <begin position="1"/>
        <end position="17"/>
    </location>
</feature>
<dbReference type="GO" id="GO:0016747">
    <property type="term" value="F:acyltransferase activity, transferring groups other than amino-acyl groups"/>
    <property type="evidence" value="ECO:0007669"/>
    <property type="project" value="InterPro"/>
</dbReference>
<feature type="chain" id="PRO_5043886599" description="Nose resistant-to-fluoxetine protein N-terminal domain-containing protein" evidence="2">
    <location>
        <begin position="18"/>
        <end position="720"/>
    </location>
</feature>
<comment type="caution">
    <text evidence="4">The sequence shown here is derived from an EMBL/GenBank/DDBJ whole genome shotgun (WGS) entry which is preliminary data.</text>
</comment>
<dbReference type="InterPro" id="IPR052728">
    <property type="entry name" value="O2_lipid_transport_reg"/>
</dbReference>
<keyword evidence="1" id="KW-0472">Membrane</keyword>
<feature type="transmembrane region" description="Helical" evidence="1">
    <location>
        <begin position="229"/>
        <end position="252"/>
    </location>
</feature>
<evidence type="ECO:0000313" key="5">
    <source>
        <dbReference type="Proteomes" id="UP001497382"/>
    </source>
</evidence>
<keyword evidence="2" id="KW-0732">Signal</keyword>
<sequence>MNTICFVLLAGLAFASAEENDNPSNVDEVSWSKFEKFAKAETSSLLRKSLPALMRSVRTENVSQECQTSMMRYAIGLTKWTDWAIWMADATGKLPAGILEGTVMDFGSYYECLKIRVKESLNDDESFRGRYCMIGYRSPLLNPLHKKTSTGVNYTDAYGVPPRWVSTLINKAGPYLSRTAFWFGTCVPSTCSEDDVKEIFTSVTKPYGMSVQLAGCGTDEPILWSTSSSIAVCFLCLILGTCMLGTILDVIIRYQVEMHQHTDPDFVLFRILRAFSLYSNTEKLFADVGGNNCLSCFHGIRFFSAVWIILGHTYFFTDTWKYLKYRDALIIDDYFNYFLPTAVLENFTVPVGSFFFMSGFLLVYATWKKLEKSEGKLDLFMFFVHKYWRMTPGLGLMILLLFALPTIGSGPLWNSALEPPVGACEHHWWTNLLYINNFWGSENYCLVHTWYLAALMQFHIIGIVILLLSFRWAKFGIFLGLATVIASCVTTALLVISNDFPMPTPAINKNMDVMEEYNTKIYIKPFCHVPTYIIGMAFASLVLKYKDKQIGMGYQILGWLLAILGALTSVYGIYGPSESVEVRAFYLSCYRIGWTLSIGWLTFACITGRGGIANRLLSWNVFVPLGHLSYLVYLLHPLIMLYRTASMRERISYGHTELVFEFLTYTIIAFFLAFIGHIAVEKPFLILEGIFFQKRRSEKLKKPVNTKESVLTYQIKTVPA</sequence>
<feature type="domain" description="Nose resistant-to-fluoxetine protein N-terminal" evidence="3">
    <location>
        <begin position="63"/>
        <end position="218"/>
    </location>
</feature>
<dbReference type="AlphaFoldDB" id="A0AAV1Z6K5"/>
<keyword evidence="1" id="KW-0812">Transmembrane</keyword>
<dbReference type="PANTHER" id="PTHR11161:SF0">
    <property type="entry name" value="O-ACYLTRANSFERASE LIKE PROTEIN"/>
    <property type="match status" value="1"/>
</dbReference>
<dbReference type="InterPro" id="IPR006621">
    <property type="entry name" value="Nose-resist-to-fluoxetine_N"/>
</dbReference>
<proteinExistence type="predicted"/>
<feature type="transmembrane region" description="Helical" evidence="1">
    <location>
        <begin position="449"/>
        <end position="468"/>
    </location>
</feature>
<feature type="transmembrane region" description="Helical" evidence="1">
    <location>
        <begin position="387"/>
        <end position="407"/>
    </location>
</feature>
<feature type="transmembrane region" description="Helical" evidence="1">
    <location>
        <begin position="554"/>
        <end position="573"/>
    </location>
</feature>
<feature type="transmembrane region" description="Helical" evidence="1">
    <location>
        <begin position="662"/>
        <end position="692"/>
    </location>
</feature>
<evidence type="ECO:0000313" key="4">
    <source>
        <dbReference type="EMBL" id="CAL1266604.1"/>
    </source>
</evidence>
<feature type="transmembrane region" description="Helical" evidence="1">
    <location>
        <begin position="521"/>
        <end position="542"/>
    </location>
</feature>
<accession>A0AAV1Z6K5</accession>
<dbReference type="Proteomes" id="UP001497382">
    <property type="component" value="Unassembled WGS sequence"/>
</dbReference>
<reference evidence="4 5" key="1">
    <citation type="submission" date="2024-04" db="EMBL/GenBank/DDBJ databases">
        <authorList>
            <person name="Rising A."/>
            <person name="Reimegard J."/>
            <person name="Sonavane S."/>
            <person name="Akerstrom W."/>
            <person name="Nylinder S."/>
            <person name="Hedman E."/>
            <person name="Kallberg Y."/>
        </authorList>
    </citation>
    <scope>NUCLEOTIDE SEQUENCE [LARGE SCALE GENOMIC DNA]</scope>
</reference>
<evidence type="ECO:0000256" key="1">
    <source>
        <dbReference type="SAM" id="Phobius"/>
    </source>
</evidence>
<dbReference type="Pfam" id="PF01757">
    <property type="entry name" value="Acyl_transf_3"/>
    <property type="match status" value="1"/>
</dbReference>
<evidence type="ECO:0000259" key="3">
    <source>
        <dbReference type="SMART" id="SM00703"/>
    </source>
</evidence>